<protein>
    <recommendedName>
        <fullName evidence="3">Phage gp6-like head-tail connector protein</fullName>
    </recommendedName>
</protein>
<reference evidence="1 2" key="1">
    <citation type="journal article" date="2014" name="Genome Announc.">
        <title>The Genome Sequence of Bifidobacterium moukalabense DSM 27321 Highlights the Close Phylogenetic Relatedness with the Bifidobacterium dentium Taxon.</title>
        <authorList>
            <person name="Lugli G.A."/>
            <person name="Duranti S."/>
            <person name="Milani C."/>
            <person name="Turroni F."/>
            <person name="Viappiani A."/>
            <person name="Mangifesta M."/>
            <person name="van Sinderen D."/>
            <person name="Ventura M."/>
        </authorList>
    </citation>
    <scope>NUCLEOTIDE SEQUENCE [LARGE SCALE GENOMIC DNA]</scope>
    <source>
        <strain evidence="1 2">DSM 27321</strain>
    </source>
</reference>
<sequence>MIGDEELLRRLRDEVGVPAGDDDRLAVKLTAAQRYVAAAIGDTKVEDELLADCIVACAADLFNMRDARLGVMQVSDTTVEPFRISTDPLRSVWPKLKAAGILTGGMVIA</sequence>
<dbReference type="GeneID" id="97501751"/>
<dbReference type="Proteomes" id="UP000019155">
    <property type="component" value="Unassembled WGS sequence"/>
</dbReference>
<dbReference type="AlphaFoldDB" id="W4N7H9"/>
<dbReference type="PATRIC" id="fig|1435051.3.peg.1849"/>
<dbReference type="STRING" id="1435051.BMOU_1857"/>
<dbReference type="EMBL" id="AZMV01000007">
    <property type="protein sequence ID" value="ETY70994.1"/>
    <property type="molecule type" value="Genomic_DNA"/>
</dbReference>
<gene>
    <name evidence="1" type="ORF">BMOU_1857</name>
</gene>
<accession>W4N7H9</accession>
<evidence type="ECO:0008006" key="3">
    <source>
        <dbReference type="Google" id="ProtNLM"/>
    </source>
</evidence>
<evidence type="ECO:0000313" key="1">
    <source>
        <dbReference type="EMBL" id="ETY70994.1"/>
    </source>
</evidence>
<proteinExistence type="predicted"/>
<name>W4N7H9_9BIFI</name>
<evidence type="ECO:0000313" key="2">
    <source>
        <dbReference type="Proteomes" id="UP000019155"/>
    </source>
</evidence>
<organism evidence="1 2">
    <name type="scientific">Bifidobacterium moukalabense DSM 27321</name>
    <dbReference type="NCBI Taxonomy" id="1435051"/>
    <lineage>
        <taxon>Bacteria</taxon>
        <taxon>Bacillati</taxon>
        <taxon>Actinomycetota</taxon>
        <taxon>Actinomycetes</taxon>
        <taxon>Bifidobacteriales</taxon>
        <taxon>Bifidobacteriaceae</taxon>
        <taxon>Bifidobacterium</taxon>
    </lineage>
</organism>
<comment type="caution">
    <text evidence="1">The sequence shown here is derived from an EMBL/GenBank/DDBJ whole genome shotgun (WGS) entry which is preliminary data.</text>
</comment>
<dbReference type="OrthoDB" id="3233604at2"/>
<keyword evidence="2" id="KW-1185">Reference proteome</keyword>
<dbReference type="RefSeq" id="WP_034876949.1">
    <property type="nucleotide sequence ID" value="NZ_AZMV01000007.1"/>
</dbReference>
<dbReference type="eggNOG" id="ENOG5031QCV">
    <property type="taxonomic scope" value="Bacteria"/>
</dbReference>